<evidence type="ECO:0000313" key="1">
    <source>
        <dbReference type="EMBL" id="SCZ61700.1"/>
    </source>
</evidence>
<dbReference type="STRING" id="1156985.SAMN04488118_104277"/>
<sequence>MTISSVDSANSQVIASATEQTLKTHQTQMRSDKSALIVDRELHKVNAERAVRTMMQKRITDVLKDAITTIKKSGDEIRKN</sequence>
<keyword evidence="2" id="KW-1185">Reference proteome</keyword>
<dbReference type="AlphaFoldDB" id="A0A1G5QJH0"/>
<name>A0A1G5QJH0_9RHOB</name>
<accession>A0A1G5QJH0</accession>
<organism evidence="1 2">
    <name type="scientific">Epibacterium ulvae</name>
    <dbReference type="NCBI Taxonomy" id="1156985"/>
    <lineage>
        <taxon>Bacteria</taxon>
        <taxon>Pseudomonadati</taxon>
        <taxon>Pseudomonadota</taxon>
        <taxon>Alphaproteobacteria</taxon>
        <taxon>Rhodobacterales</taxon>
        <taxon>Roseobacteraceae</taxon>
        <taxon>Epibacterium</taxon>
    </lineage>
</organism>
<proteinExistence type="predicted"/>
<reference evidence="1 2" key="1">
    <citation type="submission" date="2016-10" db="EMBL/GenBank/DDBJ databases">
        <authorList>
            <person name="de Groot N.N."/>
        </authorList>
    </citation>
    <scope>NUCLEOTIDE SEQUENCE [LARGE SCALE GENOMIC DNA]</scope>
    <source>
        <strain evidence="1 2">U95</strain>
    </source>
</reference>
<dbReference type="Proteomes" id="UP000198767">
    <property type="component" value="Unassembled WGS sequence"/>
</dbReference>
<evidence type="ECO:0000313" key="2">
    <source>
        <dbReference type="Proteomes" id="UP000198767"/>
    </source>
</evidence>
<gene>
    <name evidence="1" type="ORF">SAMN04488118_104277</name>
</gene>
<dbReference type="EMBL" id="FMWG01000004">
    <property type="protein sequence ID" value="SCZ61700.1"/>
    <property type="molecule type" value="Genomic_DNA"/>
</dbReference>
<protein>
    <submittedName>
        <fullName evidence="1">Uncharacterized protein</fullName>
    </submittedName>
</protein>
<dbReference type="RefSeq" id="WP_090218060.1">
    <property type="nucleotide sequence ID" value="NZ_FMWG01000004.1"/>
</dbReference>